<evidence type="ECO:0000313" key="5">
    <source>
        <dbReference type="EMBL" id="TDR31796.1"/>
    </source>
</evidence>
<dbReference type="InterPro" id="IPR003829">
    <property type="entry name" value="Pirin_N_dom"/>
</dbReference>
<dbReference type="PANTHER" id="PTHR13903">
    <property type="entry name" value="PIRIN-RELATED"/>
    <property type="match status" value="1"/>
</dbReference>
<evidence type="ECO:0000256" key="1">
    <source>
        <dbReference type="ARBA" id="ARBA00008416"/>
    </source>
</evidence>
<reference evidence="5 6" key="1">
    <citation type="submission" date="2019-03" db="EMBL/GenBank/DDBJ databases">
        <title>Genomic Encyclopedia of Type Strains, Phase IV (KMG-IV): sequencing the most valuable type-strain genomes for metagenomic binning, comparative biology and taxonomic classification.</title>
        <authorList>
            <person name="Goeker M."/>
        </authorList>
    </citation>
    <scope>NUCLEOTIDE SEQUENCE [LARGE SCALE GENOMIC DNA]</scope>
    <source>
        <strain evidence="5 6">DSM 102852</strain>
    </source>
</reference>
<feature type="domain" description="Pirin N-terminal" evidence="3">
    <location>
        <begin position="26"/>
        <end position="114"/>
    </location>
</feature>
<dbReference type="RefSeq" id="WP_133619508.1">
    <property type="nucleotide sequence ID" value="NZ_SNZE01000007.1"/>
</dbReference>
<keyword evidence="6" id="KW-1185">Reference proteome</keyword>
<dbReference type="EMBL" id="SNZE01000007">
    <property type="protein sequence ID" value="TDR31796.1"/>
    <property type="molecule type" value="Genomic_DNA"/>
</dbReference>
<accession>A0A4R6Y8Q5</accession>
<sequence length="275" mass="29456">MERSILSFKALPASHGPIVNLIGPQGLGQDLKPFIFLDFFNAEVEPGFGFGMHPHSGIATLTYQPGSDVRYEDTTGQNGILKAGGLEWMNAGGGAWHQGQLLGTGFVTGFQLWVAMPAGVEDGPAVGQYVAPEDVPQHKSNGVLTKVLLGHWQGLSSPIQSHQDMDYFAIELSANTSWQHQTPAEHSIAWAFVYEGDALVNGQSCLKQLVIFDDANGDIQITSESGAKVMFGSAVPHAADLVLGRSSVHTNAQSLAVAQQKIRQIGLQLQQDGRL</sequence>
<comment type="similarity">
    <text evidence="1 2">Belongs to the pirin family.</text>
</comment>
<dbReference type="InterPro" id="IPR014710">
    <property type="entry name" value="RmlC-like_jellyroll"/>
</dbReference>
<dbReference type="AlphaFoldDB" id="A0A4R6Y8Q5"/>
<dbReference type="PANTHER" id="PTHR13903:SF8">
    <property type="entry name" value="PIRIN"/>
    <property type="match status" value="1"/>
</dbReference>
<dbReference type="Pfam" id="PF17954">
    <property type="entry name" value="Pirin_C_2"/>
    <property type="match status" value="1"/>
</dbReference>
<dbReference type="OrthoDB" id="321327at2"/>
<evidence type="ECO:0000256" key="2">
    <source>
        <dbReference type="RuleBase" id="RU003457"/>
    </source>
</evidence>
<dbReference type="InterPro" id="IPR012093">
    <property type="entry name" value="Pirin"/>
</dbReference>
<name>A0A4R6Y8Q5_9BURK</name>
<protein>
    <submittedName>
        <fullName evidence="5">Redox-sensitive bicupin YhaK (Pirin superfamily)</fullName>
    </submittedName>
</protein>
<proteinExistence type="inferred from homology"/>
<dbReference type="SUPFAM" id="SSF51182">
    <property type="entry name" value="RmlC-like cupins"/>
    <property type="match status" value="1"/>
</dbReference>
<evidence type="ECO:0000259" key="3">
    <source>
        <dbReference type="Pfam" id="PF02678"/>
    </source>
</evidence>
<dbReference type="InterPro" id="IPR011051">
    <property type="entry name" value="RmlC_Cupin_sf"/>
</dbReference>
<gene>
    <name evidence="5" type="ORF">DFR44_10712</name>
</gene>
<feature type="domain" description="Quercetin 2,3-dioxygenase C-terminal cupin" evidence="4">
    <location>
        <begin position="159"/>
        <end position="207"/>
    </location>
</feature>
<evidence type="ECO:0000259" key="4">
    <source>
        <dbReference type="Pfam" id="PF17954"/>
    </source>
</evidence>
<evidence type="ECO:0000313" key="6">
    <source>
        <dbReference type="Proteomes" id="UP000294480"/>
    </source>
</evidence>
<dbReference type="Proteomes" id="UP000294480">
    <property type="component" value="Unassembled WGS sequence"/>
</dbReference>
<comment type="caution">
    <text evidence="5">The sequence shown here is derived from an EMBL/GenBank/DDBJ whole genome shotgun (WGS) entry which is preliminary data.</text>
</comment>
<dbReference type="InterPro" id="IPR041602">
    <property type="entry name" value="Quercetinase_C"/>
</dbReference>
<dbReference type="Pfam" id="PF02678">
    <property type="entry name" value="Pirin"/>
    <property type="match status" value="1"/>
</dbReference>
<dbReference type="PIRSF" id="PIRSF006232">
    <property type="entry name" value="Pirin"/>
    <property type="match status" value="1"/>
</dbReference>
<organism evidence="5 6">
    <name type="scientific">Hydromonas duriensis</name>
    <dbReference type="NCBI Taxonomy" id="1527608"/>
    <lineage>
        <taxon>Bacteria</taxon>
        <taxon>Pseudomonadati</taxon>
        <taxon>Pseudomonadota</taxon>
        <taxon>Betaproteobacteria</taxon>
        <taxon>Burkholderiales</taxon>
        <taxon>Burkholderiaceae</taxon>
        <taxon>Hydromonas</taxon>
    </lineage>
</organism>
<dbReference type="CDD" id="cd02247">
    <property type="entry name" value="cupin_pirin_C"/>
    <property type="match status" value="1"/>
</dbReference>
<dbReference type="Gene3D" id="2.60.120.10">
    <property type="entry name" value="Jelly Rolls"/>
    <property type="match status" value="1"/>
</dbReference>